<feature type="compositionally biased region" description="Acidic residues" evidence="1">
    <location>
        <begin position="42"/>
        <end position="67"/>
    </location>
</feature>
<keyword evidence="3" id="KW-1185">Reference proteome</keyword>
<evidence type="ECO:0000256" key="1">
    <source>
        <dbReference type="SAM" id="MobiDB-lite"/>
    </source>
</evidence>
<accession>A0A376CP28</accession>
<protein>
    <submittedName>
        <fullName evidence="2">Uncharacterized protein</fullName>
    </submittedName>
</protein>
<evidence type="ECO:0000313" key="3">
    <source>
        <dbReference type="Proteomes" id="UP000254467"/>
    </source>
</evidence>
<name>A0A376CP28_9CORY</name>
<dbReference type="RefSeq" id="WP_026254241.1">
    <property type="nucleotide sequence ID" value="NZ_LDYD01000008.1"/>
</dbReference>
<reference evidence="2 3" key="1">
    <citation type="submission" date="2018-06" db="EMBL/GenBank/DDBJ databases">
        <authorList>
            <consortium name="Pathogen Informatics"/>
            <person name="Doyle S."/>
        </authorList>
    </citation>
    <scope>NUCLEOTIDE SEQUENCE [LARGE SCALE GENOMIC DNA]</scope>
    <source>
        <strain evidence="2 3">NCTC11862</strain>
    </source>
</reference>
<dbReference type="OrthoDB" id="4409826at2"/>
<organism evidence="2 3">
    <name type="scientific">Corynebacterium pilosum</name>
    <dbReference type="NCBI Taxonomy" id="35756"/>
    <lineage>
        <taxon>Bacteria</taxon>
        <taxon>Bacillati</taxon>
        <taxon>Actinomycetota</taxon>
        <taxon>Actinomycetes</taxon>
        <taxon>Mycobacteriales</taxon>
        <taxon>Corynebacteriaceae</taxon>
        <taxon>Corynebacterium</taxon>
    </lineage>
</organism>
<dbReference type="EMBL" id="UFXQ01000001">
    <property type="protein sequence ID" value="STC70184.1"/>
    <property type="molecule type" value="Genomic_DNA"/>
</dbReference>
<sequence length="324" mass="34471">MKRQVIAFVAASALVLTGCDGDSSQTDSEALPEPTMSSSSDGAEDSTEDSETTDDTAEESSESENDQELISVNPNEFQASDSVWVVSTDDNAQCLLKTTEGDERFNCNLAFADPKPPALSAVTGMDPLAEEPNIASIDPVVGVYADWAPGAQGNPPVGYLEPGESTEIEGIEFAHLPDGTFKVSMGTHWFTMKDGVFEKSRAPFVEDDAEFVSGDAQAGEVCGEVKSKGDGSTLRVVAEEPTDCTVAMEVMSDYMSDSPSGTPPQGSGGHWLAPNSWHCGRSYLFPREEAVGYKYSPGCDSFRATDGSYGSVAAVPMDWEYAKL</sequence>
<dbReference type="PROSITE" id="PS51257">
    <property type="entry name" value="PROKAR_LIPOPROTEIN"/>
    <property type="match status" value="1"/>
</dbReference>
<dbReference type="Proteomes" id="UP000254467">
    <property type="component" value="Unassembled WGS sequence"/>
</dbReference>
<proteinExistence type="predicted"/>
<evidence type="ECO:0000313" key="2">
    <source>
        <dbReference type="EMBL" id="STC70184.1"/>
    </source>
</evidence>
<dbReference type="AlphaFoldDB" id="A0A376CP28"/>
<feature type="region of interest" description="Disordered" evidence="1">
    <location>
        <begin position="18"/>
        <end position="70"/>
    </location>
</feature>
<gene>
    <name evidence="2" type="ORF">NCTC11862_01993</name>
</gene>